<gene>
    <name evidence="1" type="ORF">CDL15_Pgr003876</name>
</gene>
<evidence type="ECO:0000313" key="2">
    <source>
        <dbReference type="Proteomes" id="UP000197138"/>
    </source>
</evidence>
<proteinExistence type="predicted"/>
<evidence type="ECO:0000313" key="1">
    <source>
        <dbReference type="EMBL" id="OWM88464.1"/>
    </source>
</evidence>
<dbReference type="EMBL" id="MTKT01000797">
    <property type="protein sequence ID" value="OWM88464.1"/>
    <property type="molecule type" value="Genomic_DNA"/>
</dbReference>
<organism evidence="1 2">
    <name type="scientific">Punica granatum</name>
    <name type="common">Pomegranate</name>
    <dbReference type="NCBI Taxonomy" id="22663"/>
    <lineage>
        <taxon>Eukaryota</taxon>
        <taxon>Viridiplantae</taxon>
        <taxon>Streptophyta</taxon>
        <taxon>Embryophyta</taxon>
        <taxon>Tracheophyta</taxon>
        <taxon>Spermatophyta</taxon>
        <taxon>Magnoliopsida</taxon>
        <taxon>eudicotyledons</taxon>
        <taxon>Gunneridae</taxon>
        <taxon>Pentapetalae</taxon>
        <taxon>rosids</taxon>
        <taxon>malvids</taxon>
        <taxon>Myrtales</taxon>
        <taxon>Lythraceae</taxon>
        <taxon>Punica</taxon>
    </lineage>
</organism>
<name>A0A218XU45_PUNGR</name>
<sequence>MAINCDCVLRPGSPVPNCPDQMRAFNQSRPLLYIHLFVYKELEKCVCRFLASCHRQGHQSCSGQQKVTRGRFEREWEQAHPKVAGSCPIADSSSRSKLPRMNNFPIVWVSPEVLLVRDLWNNTFSKSKKSLDGYSSTRGGDGDAAASNVYGEITQHRLS</sequence>
<protein>
    <submittedName>
        <fullName evidence="1">Uncharacterized protein</fullName>
    </submittedName>
</protein>
<reference evidence="2" key="1">
    <citation type="journal article" date="2017" name="Plant J.">
        <title>The pomegranate (Punica granatum L.) genome and the genomics of punicalagin biosynthesis.</title>
        <authorList>
            <person name="Qin G."/>
            <person name="Xu C."/>
            <person name="Ming R."/>
            <person name="Tang H."/>
            <person name="Guyot R."/>
            <person name="Kramer E.M."/>
            <person name="Hu Y."/>
            <person name="Yi X."/>
            <person name="Qi Y."/>
            <person name="Xu X."/>
            <person name="Gao Z."/>
            <person name="Pan H."/>
            <person name="Jian J."/>
            <person name="Tian Y."/>
            <person name="Yue Z."/>
            <person name="Xu Y."/>
        </authorList>
    </citation>
    <scope>NUCLEOTIDE SEQUENCE [LARGE SCALE GENOMIC DNA]</scope>
    <source>
        <strain evidence="2">cv. Dabenzi</strain>
    </source>
</reference>
<accession>A0A218XU45</accession>
<comment type="caution">
    <text evidence="1">The sequence shown here is derived from an EMBL/GenBank/DDBJ whole genome shotgun (WGS) entry which is preliminary data.</text>
</comment>
<dbReference type="Proteomes" id="UP000197138">
    <property type="component" value="Unassembled WGS sequence"/>
</dbReference>
<dbReference type="AlphaFoldDB" id="A0A218XU45"/>